<gene>
    <name evidence="2" type="ORF">KP79_PYT21222</name>
</gene>
<dbReference type="AlphaFoldDB" id="A0A210QDC4"/>
<comment type="caution">
    <text evidence="2">The sequence shown here is derived from an EMBL/GenBank/DDBJ whole genome shotgun (WGS) entry which is preliminary data.</text>
</comment>
<dbReference type="SUPFAM" id="SSF51197">
    <property type="entry name" value="Clavaminate synthase-like"/>
    <property type="match status" value="1"/>
</dbReference>
<organism evidence="2 3">
    <name type="scientific">Mizuhopecten yessoensis</name>
    <name type="common">Japanese scallop</name>
    <name type="synonym">Patinopecten yessoensis</name>
    <dbReference type="NCBI Taxonomy" id="6573"/>
    <lineage>
        <taxon>Eukaryota</taxon>
        <taxon>Metazoa</taxon>
        <taxon>Spiralia</taxon>
        <taxon>Lophotrochozoa</taxon>
        <taxon>Mollusca</taxon>
        <taxon>Bivalvia</taxon>
        <taxon>Autobranchia</taxon>
        <taxon>Pteriomorphia</taxon>
        <taxon>Pectinida</taxon>
        <taxon>Pectinoidea</taxon>
        <taxon>Pectinidae</taxon>
        <taxon>Mizuhopecten</taxon>
    </lineage>
</organism>
<dbReference type="OrthoDB" id="445007at2759"/>
<evidence type="ECO:0000256" key="1">
    <source>
        <dbReference type="SAM" id="Phobius"/>
    </source>
</evidence>
<protein>
    <recommendedName>
        <fullName evidence="4">Phytanoyl-CoA dioxygenase</fullName>
    </recommendedName>
</protein>
<sequence>MAFTEKHRTELEEKGYTVVENVLTESECGEHIQAFRDWLPQFPENEWPFSVHSLIQRYNIGHHDAAWRTRLKAKAVFSKLWKTDKLLTSVDAIAIGRPPEEGQEVFANDCHWLHVDQDSEKIGLHGFQGTVYLETVDEDDWTFHVMERSHLYLDRLYDQNQKVALKSACNKYYGLRDEDEEWFLSQGCVTKRVAVPRGGMVLWDSRLVHANARPIKGRKHPGRWRFCVMVCMTPASWATKESLDTKKEAYNGVAMTTHWPSQDVRIMSSLPSQYSKNIGWLTELPEIAKTTEVKQLCGVVPYDFTDDKPNGPDWSPKWKKGVDRFEKTLPRLSQKSKWQGVVATSGITLLVGIVAWAVVKYARP</sequence>
<keyword evidence="1" id="KW-0812">Transmembrane</keyword>
<dbReference type="PANTHER" id="PTHR31630">
    <property type="entry name" value="PHYTANOYL-COA DIOXYGENASE-RELATED-RELATED"/>
    <property type="match status" value="1"/>
</dbReference>
<accession>A0A210QDC4</accession>
<reference evidence="2 3" key="1">
    <citation type="journal article" date="2017" name="Nat. Ecol. Evol.">
        <title>Scallop genome provides insights into evolution of bilaterian karyotype and development.</title>
        <authorList>
            <person name="Wang S."/>
            <person name="Zhang J."/>
            <person name="Jiao W."/>
            <person name="Li J."/>
            <person name="Xun X."/>
            <person name="Sun Y."/>
            <person name="Guo X."/>
            <person name="Huan P."/>
            <person name="Dong B."/>
            <person name="Zhang L."/>
            <person name="Hu X."/>
            <person name="Sun X."/>
            <person name="Wang J."/>
            <person name="Zhao C."/>
            <person name="Wang Y."/>
            <person name="Wang D."/>
            <person name="Huang X."/>
            <person name="Wang R."/>
            <person name="Lv J."/>
            <person name="Li Y."/>
            <person name="Zhang Z."/>
            <person name="Liu B."/>
            <person name="Lu W."/>
            <person name="Hui Y."/>
            <person name="Liang J."/>
            <person name="Zhou Z."/>
            <person name="Hou R."/>
            <person name="Li X."/>
            <person name="Liu Y."/>
            <person name="Li H."/>
            <person name="Ning X."/>
            <person name="Lin Y."/>
            <person name="Zhao L."/>
            <person name="Xing Q."/>
            <person name="Dou J."/>
            <person name="Li Y."/>
            <person name="Mao J."/>
            <person name="Guo H."/>
            <person name="Dou H."/>
            <person name="Li T."/>
            <person name="Mu C."/>
            <person name="Jiang W."/>
            <person name="Fu Q."/>
            <person name="Fu X."/>
            <person name="Miao Y."/>
            <person name="Liu J."/>
            <person name="Yu Q."/>
            <person name="Li R."/>
            <person name="Liao H."/>
            <person name="Li X."/>
            <person name="Kong Y."/>
            <person name="Jiang Z."/>
            <person name="Chourrout D."/>
            <person name="Li R."/>
            <person name="Bao Z."/>
        </authorList>
    </citation>
    <scope>NUCLEOTIDE SEQUENCE [LARGE SCALE GENOMIC DNA]</scope>
    <source>
        <strain evidence="2 3">PY_sf001</strain>
    </source>
</reference>
<dbReference type="Gene3D" id="2.60.120.620">
    <property type="entry name" value="q2cbj1_9rhob like domain"/>
    <property type="match status" value="1"/>
</dbReference>
<dbReference type="Proteomes" id="UP000242188">
    <property type="component" value="Unassembled WGS sequence"/>
</dbReference>
<keyword evidence="1" id="KW-0472">Membrane</keyword>
<feature type="transmembrane region" description="Helical" evidence="1">
    <location>
        <begin position="338"/>
        <end position="359"/>
    </location>
</feature>
<proteinExistence type="predicted"/>
<dbReference type="PANTHER" id="PTHR31630:SF6">
    <property type="entry name" value="PHYTANOYL-COA DIOXYGENASE-RELATED"/>
    <property type="match status" value="1"/>
</dbReference>
<evidence type="ECO:0008006" key="4">
    <source>
        <dbReference type="Google" id="ProtNLM"/>
    </source>
</evidence>
<evidence type="ECO:0000313" key="3">
    <source>
        <dbReference type="Proteomes" id="UP000242188"/>
    </source>
</evidence>
<evidence type="ECO:0000313" key="2">
    <source>
        <dbReference type="EMBL" id="OWF46725.1"/>
    </source>
</evidence>
<keyword evidence="3" id="KW-1185">Reference proteome</keyword>
<name>A0A210QDC4_MIZYE</name>
<keyword evidence="1" id="KW-1133">Transmembrane helix</keyword>
<dbReference type="EMBL" id="NEDP02004099">
    <property type="protein sequence ID" value="OWF46725.1"/>
    <property type="molecule type" value="Genomic_DNA"/>
</dbReference>